<feature type="domain" description="Activator of Hsp90 ATPase homologue 1/2-like C-terminal" evidence="2">
    <location>
        <begin position="13"/>
        <end position="138"/>
    </location>
</feature>
<protein>
    <submittedName>
        <fullName evidence="3">SRPBCC domain-containing protein</fullName>
    </submittedName>
</protein>
<dbReference type="EMBL" id="JBHRYH010000002">
    <property type="protein sequence ID" value="MFC3624773.1"/>
    <property type="molecule type" value="Genomic_DNA"/>
</dbReference>
<evidence type="ECO:0000313" key="4">
    <source>
        <dbReference type="Proteomes" id="UP001595636"/>
    </source>
</evidence>
<comment type="similarity">
    <text evidence="1">Belongs to the AHA1 family.</text>
</comment>
<name>A0ABV7TQR6_9NEIS</name>
<reference evidence="4" key="1">
    <citation type="journal article" date="2019" name="Int. J. Syst. Evol. Microbiol.">
        <title>The Global Catalogue of Microorganisms (GCM) 10K type strain sequencing project: providing services to taxonomists for standard genome sequencing and annotation.</title>
        <authorList>
            <consortium name="The Broad Institute Genomics Platform"/>
            <consortium name="The Broad Institute Genome Sequencing Center for Infectious Disease"/>
            <person name="Wu L."/>
            <person name="Ma J."/>
        </authorList>
    </citation>
    <scope>NUCLEOTIDE SEQUENCE [LARGE SCALE GENOMIC DNA]</scope>
    <source>
        <strain evidence="4">KCTC 42195</strain>
    </source>
</reference>
<proteinExistence type="inferred from homology"/>
<dbReference type="InterPro" id="IPR013538">
    <property type="entry name" value="ASHA1/2-like_C"/>
</dbReference>
<evidence type="ECO:0000256" key="1">
    <source>
        <dbReference type="ARBA" id="ARBA00006817"/>
    </source>
</evidence>
<evidence type="ECO:0000313" key="3">
    <source>
        <dbReference type="EMBL" id="MFC3624773.1"/>
    </source>
</evidence>
<sequence>MSTTFRTSRQFAVPPATVFAAIADAARIARWWGPAGFSNRIAEFDFRPGGRWLFDMIGPDGTVYANESVFVTIAPDRQLVLRHLCQPHFQLTITLQPAAGGTLLLWEQTLDDDAVAAAVRHIVEPANEQNLDRLTAELAVH</sequence>
<dbReference type="RefSeq" id="WP_390276164.1">
    <property type="nucleotide sequence ID" value="NZ_JBHRYH010000002.1"/>
</dbReference>
<keyword evidence="4" id="KW-1185">Reference proteome</keyword>
<dbReference type="InterPro" id="IPR023393">
    <property type="entry name" value="START-like_dom_sf"/>
</dbReference>
<dbReference type="Gene3D" id="3.30.530.20">
    <property type="match status" value="1"/>
</dbReference>
<evidence type="ECO:0000259" key="2">
    <source>
        <dbReference type="Pfam" id="PF08327"/>
    </source>
</evidence>
<accession>A0ABV7TQR6</accession>
<gene>
    <name evidence="3" type="ORF">ACFOKJ_01250</name>
</gene>
<comment type="caution">
    <text evidence="3">The sequence shown here is derived from an EMBL/GenBank/DDBJ whole genome shotgun (WGS) entry which is preliminary data.</text>
</comment>
<dbReference type="Proteomes" id="UP001595636">
    <property type="component" value="Unassembled WGS sequence"/>
</dbReference>
<organism evidence="3 4">
    <name type="scientific">Vogesella amnigena</name>
    <dbReference type="NCBI Taxonomy" id="1507449"/>
    <lineage>
        <taxon>Bacteria</taxon>
        <taxon>Pseudomonadati</taxon>
        <taxon>Pseudomonadota</taxon>
        <taxon>Betaproteobacteria</taxon>
        <taxon>Neisseriales</taxon>
        <taxon>Chromobacteriaceae</taxon>
        <taxon>Vogesella</taxon>
    </lineage>
</organism>
<dbReference type="Pfam" id="PF08327">
    <property type="entry name" value="AHSA1"/>
    <property type="match status" value="1"/>
</dbReference>
<dbReference type="SUPFAM" id="SSF55961">
    <property type="entry name" value="Bet v1-like"/>
    <property type="match status" value="1"/>
</dbReference>